<dbReference type="PRINTS" id="PR00109">
    <property type="entry name" value="TYRKINASE"/>
</dbReference>
<dbReference type="InterPro" id="IPR001245">
    <property type="entry name" value="Ser-Thr/Tyr_kinase_cat_dom"/>
</dbReference>
<keyword evidence="3" id="KW-0418">Kinase</keyword>
<keyword evidence="4" id="KW-1185">Reference proteome</keyword>
<evidence type="ECO:0000259" key="2">
    <source>
        <dbReference type="PROSITE" id="PS50011"/>
    </source>
</evidence>
<feature type="compositionally biased region" description="Basic and acidic residues" evidence="1">
    <location>
        <begin position="36"/>
        <end position="46"/>
    </location>
</feature>
<sequence length="438" mass="48687">MKEQKSESGGGYVRADQIDLKSLDEQLQRHLSRAWTMEKNKNRKEEGEDGGGGGEQLRSSSNTVRRQEWEIDPSKLIIKSVIARGTFGTVHRGIYDGQDVAVPISQIYVGLVDVGPLLVLFVNVYLSPVFLPSCLVKLLDWGEEGHRSAAEIASLRAAFTQEVAVWHKLDHPNVTKFIGATMGSSDLNIQTENGQIGMPSNMCCVVVEYCPGGALKSYLIKNRRRKLAFKVVVQLAVDLARGSNSCALSVLYFVLLDLQYTNEVPGSLSYLHSKKIVHRDVKTENMLLDKTRTVKIADFGVARLEASNPNDMTGETGTLGYMAPEVLNGNPYNRKCDVYSFGICLWEIYCCDMPYPDLSFSEVTSAVVRQNLRPEIPRCCPSSLANVMKRCWDANPDKRPEMDEVVSMMEAIDTSKGGGMIPHDQAQGCLCFRRYRGP</sequence>
<dbReference type="InterPro" id="IPR000719">
    <property type="entry name" value="Prot_kinase_dom"/>
</dbReference>
<accession>A0A5B6UMY7</accession>
<dbReference type="Gene3D" id="1.10.510.10">
    <property type="entry name" value="Transferase(Phosphotransferase) domain 1"/>
    <property type="match status" value="1"/>
</dbReference>
<name>A0A5B6UMY7_9ROSI</name>
<dbReference type="InterPro" id="IPR011009">
    <property type="entry name" value="Kinase-like_dom_sf"/>
</dbReference>
<dbReference type="CDD" id="cd13999">
    <property type="entry name" value="STKc_MAP3K-like"/>
    <property type="match status" value="1"/>
</dbReference>
<dbReference type="EMBL" id="SMMG02000010">
    <property type="protein sequence ID" value="KAA3459380.1"/>
    <property type="molecule type" value="Genomic_DNA"/>
</dbReference>
<keyword evidence="3" id="KW-0808">Transferase</keyword>
<dbReference type="PROSITE" id="PS00108">
    <property type="entry name" value="PROTEIN_KINASE_ST"/>
    <property type="match status" value="1"/>
</dbReference>
<dbReference type="SMART" id="SM00220">
    <property type="entry name" value="S_TKc"/>
    <property type="match status" value="1"/>
</dbReference>
<dbReference type="InterPro" id="IPR008271">
    <property type="entry name" value="Ser/Thr_kinase_AS"/>
</dbReference>
<dbReference type="Pfam" id="PF07714">
    <property type="entry name" value="PK_Tyr_Ser-Thr"/>
    <property type="match status" value="1"/>
</dbReference>
<feature type="domain" description="Protein kinase" evidence="2">
    <location>
        <begin position="76"/>
        <end position="412"/>
    </location>
</feature>
<dbReference type="PANTHER" id="PTHR44329:SF160">
    <property type="entry name" value="OS05G0577700 PROTEIN"/>
    <property type="match status" value="1"/>
</dbReference>
<dbReference type="PANTHER" id="PTHR44329">
    <property type="entry name" value="SERINE/THREONINE-PROTEIN KINASE TNNI3K-RELATED"/>
    <property type="match status" value="1"/>
</dbReference>
<protein>
    <submittedName>
        <fullName evidence="3">Serine/threonine-protein kinase STY8-like</fullName>
    </submittedName>
</protein>
<dbReference type="OrthoDB" id="4062651at2759"/>
<dbReference type="GO" id="GO:0004674">
    <property type="term" value="F:protein serine/threonine kinase activity"/>
    <property type="evidence" value="ECO:0007669"/>
    <property type="project" value="TreeGrafter"/>
</dbReference>
<dbReference type="Proteomes" id="UP000325315">
    <property type="component" value="Unassembled WGS sequence"/>
</dbReference>
<gene>
    <name evidence="3" type="ORF">EPI10_013878</name>
</gene>
<evidence type="ECO:0000313" key="3">
    <source>
        <dbReference type="EMBL" id="KAA3459380.1"/>
    </source>
</evidence>
<evidence type="ECO:0000313" key="4">
    <source>
        <dbReference type="Proteomes" id="UP000325315"/>
    </source>
</evidence>
<dbReference type="SUPFAM" id="SSF56112">
    <property type="entry name" value="Protein kinase-like (PK-like)"/>
    <property type="match status" value="1"/>
</dbReference>
<evidence type="ECO:0000256" key="1">
    <source>
        <dbReference type="SAM" id="MobiDB-lite"/>
    </source>
</evidence>
<reference evidence="4" key="1">
    <citation type="journal article" date="2019" name="Plant Biotechnol. J.">
        <title>Genome sequencing of the Australian wild diploid species Gossypium australe highlights disease resistance and delayed gland morphogenesis.</title>
        <authorList>
            <person name="Cai Y."/>
            <person name="Cai X."/>
            <person name="Wang Q."/>
            <person name="Wang P."/>
            <person name="Zhang Y."/>
            <person name="Cai C."/>
            <person name="Xu Y."/>
            <person name="Wang K."/>
            <person name="Zhou Z."/>
            <person name="Wang C."/>
            <person name="Geng S."/>
            <person name="Li B."/>
            <person name="Dong Q."/>
            <person name="Hou Y."/>
            <person name="Wang H."/>
            <person name="Ai P."/>
            <person name="Liu Z."/>
            <person name="Yi F."/>
            <person name="Sun M."/>
            <person name="An G."/>
            <person name="Cheng J."/>
            <person name="Zhang Y."/>
            <person name="Shi Q."/>
            <person name="Xie Y."/>
            <person name="Shi X."/>
            <person name="Chang Y."/>
            <person name="Huang F."/>
            <person name="Chen Y."/>
            <person name="Hong S."/>
            <person name="Mi L."/>
            <person name="Sun Q."/>
            <person name="Zhang L."/>
            <person name="Zhou B."/>
            <person name="Peng R."/>
            <person name="Zhang X."/>
            <person name="Liu F."/>
        </authorList>
    </citation>
    <scope>NUCLEOTIDE SEQUENCE [LARGE SCALE GENOMIC DNA]</scope>
    <source>
        <strain evidence="4">cv. PA1801</strain>
    </source>
</reference>
<dbReference type="GO" id="GO:0005886">
    <property type="term" value="C:plasma membrane"/>
    <property type="evidence" value="ECO:0007669"/>
    <property type="project" value="TreeGrafter"/>
</dbReference>
<dbReference type="PROSITE" id="PS50011">
    <property type="entry name" value="PROTEIN_KINASE_DOM"/>
    <property type="match status" value="1"/>
</dbReference>
<comment type="caution">
    <text evidence="3">The sequence shown here is derived from an EMBL/GenBank/DDBJ whole genome shotgun (WGS) entry which is preliminary data.</text>
</comment>
<organism evidence="3 4">
    <name type="scientific">Gossypium australe</name>
    <dbReference type="NCBI Taxonomy" id="47621"/>
    <lineage>
        <taxon>Eukaryota</taxon>
        <taxon>Viridiplantae</taxon>
        <taxon>Streptophyta</taxon>
        <taxon>Embryophyta</taxon>
        <taxon>Tracheophyta</taxon>
        <taxon>Spermatophyta</taxon>
        <taxon>Magnoliopsida</taxon>
        <taxon>eudicotyledons</taxon>
        <taxon>Gunneridae</taxon>
        <taxon>Pentapetalae</taxon>
        <taxon>rosids</taxon>
        <taxon>malvids</taxon>
        <taxon>Malvales</taxon>
        <taxon>Malvaceae</taxon>
        <taxon>Malvoideae</taxon>
        <taxon>Gossypium</taxon>
    </lineage>
</organism>
<feature type="region of interest" description="Disordered" evidence="1">
    <location>
        <begin position="33"/>
        <end position="66"/>
    </location>
</feature>
<dbReference type="AlphaFoldDB" id="A0A5B6UMY7"/>
<dbReference type="InterPro" id="IPR051681">
    <property type="entry name" value="Ser/Thr_Kinases-Pseudokinases"/>
</dbReference>
<proteinExistence type="predicted"/>
<dbReference type="GO" id="GO:0005524">
    <property type="term" value="F:ATP binding"/>
    <property type="evidence" value="ECO:0007669"/>
    <property type="project" value="InterPro"/>
</dbReference>
<dbReference type="Gene3D" id="3.30.200.20">
    <property type="entry name" value="Phosphorylase Kinase, domain 1"/>
    <property type="match status" value="2"/>
</dbReference>